<dbReference type="Proteomes" id="UP001523003">
    <property type="component" value="Unassembled WGS sequence"/>
</dbReference>
<organism evidence="1 2">
    <name type="scientific">Bartonella bilalgolemii</name>
    <dbReference type="NCBI Taxonomy" id="2942911"/>
    <lineage>
        <taxon>Bacteria</taxon>
        <taxon>Pseudomonadati</taxon>
        <taxon>Pseudomonadota</taxon>
        <taxon>Alphaproteobacteria</taxon>
        <taxon>Hyphomicrobiales</taxon>
        <taxon>Bartonellaceae</taxon>
        <taxon>Bartonella</taxon>
    </lineage>
</organism>
<feature type="non-terminal residue" evidence="1">
    <location>
        <position position="1"/>
    </location>
</feature>
<protein>
    <submittedName>
        <fullName evidence="1">Uncharacterized protein</fullName>
    </submittedName>
</protein>
<reference evidence="1 2" key="1">
    <citation type="submission" date="2022-05" db="EMBL/GenBank/DDBJ databases">
        <title>Description of the Bartonella bilalgolemii sp. nov. Isolated from Apodemus uralensis (Pallas 1811).</title>
        <authorList>
            <person name="Zgheib R."/>
            <person name="Celebi B."/>
        </authorList>
    </citation>
    <scope>NUCLEOTIDE SEQUENCE [LARGE SCALE GENOMIC DNA]</scope>
    <source>
        <strain evidence="1 2">G70</strain>
    </source>
</reference>
<keyword evidence="2" id="KW-1185">Reference proteome</keyword>
<evidence type="ECO:0000313" key="2">
    <source>
        <dbReference type="Proteomes" id="UP001523003"/>
    </source>
</evidence>
<evidence type="ECO:0000313" key="1">
    <source>
        <dbReference type="EMBL" id="MCL6230343.1"/>
    </source>
</evidence>
<proteinExistence type="predicted"/>
<accession>A0ABT0PA40</accession>
<comment type="caution">
    <text evidence="1">The sequence shown here is derived from an EMBL/GenBank/DDBJ whole genome shotgun (WGS) entry which is preliminary data.</text>
</comment>
<name>A0ABT0PA40_9HYPH</name>
<sequence length="76" mass="9244">LEEAKIIAKHIRKSWYFINPNFIFNGTHVIFINELEYKEDDDIKLNNFTFSNLIYRVVFCKRNFAEKVIFLTFFCL</sequence>
<dbReference type="EMBL" id="JAMCOF010000018">
    <property type="protein sequence ID" value="MCL6230343.1"/>
    <property type="molecule type" value="Genomic_DNA"/>
</dbReference>
<gene>
    <name evidence="1" type="ORF">M4Z11_07060</name>
</gene>